<evidence type="ECO:0000256" key="7">
    <source>
        <dbReference type="ARBA" id="ARBA00022918"/>
    </source>
</evidence>
<dbReference type="InterPro" id="IPR043128">
    <property type="entry name" value="Rev_trsase/Diguanyl_cyclase"/>
</dbReference>
<reference evidence="9" key="1">
    <citation type="journal article" date="2023" name="Plant J.">
        <title>The genome of the king protea, Protea cynaroides.</title>
        <authorList>
            <person name="Chang J."/>
            <person name="Duong T.A."/>
            <person name="Schoeman C."/>
            <person name="Ma X."/>
            <person name="Roodt D."/>
            <person name="Barker N."/>
            <person name="Li Z."/>
            <person name="Van de Peer Y."/>
            <person name="Mizrachi E."/>
        </authorList>
    </citation>
    <scope>NUCLEOTIDE SEQUENCE</scope>
    <source>
        <tissue evidence="9">Young leaves</tissue>
    </source>
</reference>
<accession>A0A9Q0KC64</accession>
<dbReference type="Gene3D" id="3.30.70.270">
    <property type="match status" value="1"/>
</dbReference>
<dbReference type="Proteomes" id="UP001141806">
    <property type="component" value="Unassembled WGS sequence"/>
</dbReference>
<evidence type="ECO:0000256" key="5">
    <source>
        <dbReference type="ARBA" id="ARBA00022759"/>
    </source>
</evidence>
<gene>
    <name evidence="9" type="ORF">NE237_014549</name>
</gene>
<evidence type="ECO:0000256" key="4">
    <source>
        <dbReference type="ARBA" id="ARBA00022722"/>
    </source>
</evidence>
<keyword evidence="2" id="KW-0808">Transferase</keyword>
<evidence type="ECO:0000256" key="1">
    <source>
        <dbReference type="ARBA" id="ARBA00022670"/>
    </source>
</evidence>
<dbReference type="FunFam" id="3.10.10.10:FF:000007">
    <property type="entry name" value="Retrovirus-related Pol polyprotein from transposon 17.6-like Protein"/>
    <property type="match status" value="1"/>
</dbReference>
<dbReference type="GO" id="GO:0008233">
    <property type="term" value="F:peptidase activity"/>
    <property type="evidence" value="ECO:0007669"/>
    <property type="project" value="UniProtKB-KW"/>
</dbReference>
<organism evidence="9 10">
    <name type="scientific">Protea cynaroides</name>
    <dbReference type="NCBI Taxonomy" id="273540"/>
    <lineage>
        <taxon>Eukaryota</taxon>
        <taxon>Viridiplantae</taxon>
        <taxon>Streptophyta</taxon>
        <taxon>Embryophyta</taxon>
        <taxon>Tracheophyta</taxon>
        <taxon>Spermatophyta</taxon>
        <taxon>Magnoliopsida</taxon>
        <taxon>Proteales</taxon>
        <taxon>Proteaceae</taxon>
        <taxon>Protea</taxon>
    </lineage>
</organism>
<dbReference type="PANTHER" id="PTHR24559">
    <property type="entry name" value="TRANSPOSON TY3-I GAG-POL POLYPROTEIN"/>
    <property type="match status" value="1"/>
</dbReference>
<evidence type="ECO:0000313" key="10">
    <source>
        <dbReference type="Proteomes" id="UP001141806"/>
    </source>
</evidence>
<comment type="caution">
    <text evidence="9">The sequence shown here is derived from an EMBL/GenBank/DDBJ whole genome shotgun (WGS) entry which is preliminary data.</text>
</comment>
<evidence type="ECO:0000256" key="2">
    <source>
        <dbReference type="ARBA" id="ARBA00022679"/>
    </source>
</evidence>
<sequence>MDLLARHFANLLCAEKKLTFKDKEGAEFSFSGTKLPRRRKLILSALKAKKCLEKGAVGYLVSVVDLTKEAPRMEDIDVVRDYPDVFLEELPGLPPDRATEFVIDLIPGAALVSKAPYRMAPTELKELKVQLQELLDKGYIRPSISPWGAPVLFVKKKDASVRLCIDYRELNKLTIKNRYPLPRIDDLFDQLQGAKVFSKIDLRSGYHQLKIKEGDIPKTAFRTRYGHYEFLVMSFGLTNAPATFIELMNRVFHDMLDTSVIVFIDDILVYSKDKETHVKNLNAALQRLRKEKLYAKFFKCEF</sequence>
<dbReference type="CDD" id="cd01647">
    <property type="entry name" value="RT_LTR"/>
    <property type="match status" value="1"/>
</dbReference>
<dbReference type="PANTHER" id="PTHR24559:SF444">
    <property type="entry name" value="REVERSE TRANSCRIPTASE DOMAIN-CONTAINING PROTEIN"/>
    <property type="match status" value="1"/>
</dbReference>
<dbReference type="Gene3D" id="3.10.10.10">
    <property type="entry name" value="HIV Type 1 Reverse Transcriptase, subunit A, domain 1"/>
    <property type="match status" value="1"/>
</dbReference>
<dbReference type="AlphaFoldDB" id="A0A9Q0KC64"/>
<keyword evidence="5" id="KW-0255">Endonuclease</keyword>
<dbReference type="GO" id="GO:0004519">
    <property type="term" value="F:endonuclease activity"/>
    <property type="evidence" value="ECO:0007669"/>
    <property type="project" value="UniProtKB-KW"/>
</dbReference>
<dbReference type="EMBL" id="JAMYWD010000006">
    <property type="protein sequence ID" value="KAJ4967848.1"/>
    <property type="molecule type" value="Genomic_DNA"/>
</dbReference>
<dbReference type="InterPro" id="IPR000477">
    <property type="entry name" value="RT_dom"/>
</dbReference>
<dbReference type="InterPro" id="IPR043502">
    <property type="entry name" value="DNA/RNA_pol_sf"/>
</dbReference>
<keyword evidence="4" id="KW-0540">Nuclease</keyword>
<dbReference type="GO" id="GO:0006508">
    <property type="term" value="P:proteolysis"/>
    <property type="evidence" value="ECO:0007669"/>
    <property type="project" value="UniProtKB-KW"/>
</dbReference>
<protein>
    <recommendedName>
        <fullName evidence="8">Reverse transcriptase domain-containing protein</fullName>
    </recommendedName>
</protein>
<evidence type="ECO:0000259" key="8">
    <source>
        <dbReference type="Pfam" id="PF00078"/>
    </source>
</evidence>
<evidence type="ECO:0000313" key="9">
    <source>
        <dbReference type="EMBL" id="KAJ4967848.1"/>
    </source>
</evidence>
<keyword evidence="6" id="KW-0378">Hydrolase</keyword>
<feature type="domain" description="Reverse transcriptase" evidence="8">
    <location>
        <begin position="154"/>
        <end position="302"/>
    </location>
</feature>
<keyword evidence="7" id="KW-0695">RNA-directed DNA polymerase</keyword>
<dbReference type="OrthoDB" id="1701144at2759"/>
<dbReference type="InterPro" id="IPR053134">
    <property type="entry name" value="RNA-dir_DNA_polymerase"/>
</dbReference>
<keyword evidence="3" id="KW-0548">Nucleotidyltransferase</keyword>
<name>A0A9Q0KC64_9MAGN</name>
<evidence type="ECO:0000256" key="6">
    <source>
        <dbReference type="ARBA" id="ARBA00022801"/>
    </source>
</evidence>
<evidence type="ECO:0000256" key="3">
    <source>
        <dbReference type="ARBA" id="ARBA00022695"/>
    </source>
</evidence>
<dbReference type="SUPFAM" id="SSF56672">
    <property type="entry name" value="DNA/RNA polymerases"/>
    <property type="match status" value="1"/>
</dbReference>
<keyword evidence="1" id="KW-0645">Protease</keyword>
<dbReference type="GO" id="GO:0003964">
    <property type="term" value="F:RNA-directed DNA polymerase activity"/>
    <property type="evidence" value="ECO:0007669"/>
    <property type="project" value="UniProtKB-KW"/>
</dbReference>
<proteinExistence type="predicted"/>
<dbReference type="Pfam" id="PF00078">
    <property type="entry name" value="RVT_1"/>
    <property type="match status" value="1"/>
</dbReference>
<keyword evidence="10" id="KW-1185">Reference proteome</keyword>